<evidence type="ECO:0000313" key="3">
    <source>
        <dbReference type="Proteomes" id="UP000075583"/>
    </source>
</evidence>
<proteinExistence type="predicted"/>
<dbReference type="AlphaFoldDB" id="A0A150X0E9"/>
<dbReference type="RefSeq" id="WP_062593150.1">
    <property type="nucleotide sequence ID" value="NZ_LQZQ01000049.1"/>
</dbReference>
<organism evidence="2 3">
    <name type="scientific">Roseivirga ehrenbergii (strain DSM 102268 / JCM 13514 / KCTC 12282 / NCIMB 14502 / KMM 6017)</name>
    <dbReference type="NCBI Taxonomy" id="279360"/>
    <lineage>
        <taxon>Bacteria</taxon>
        <taxon>Pseudomonadati</taxon>
        <taxon>Bacteroidota</taxon>
        <taxon>Cytophagia</taxon>
        <taxon>Cytophagales</taxon>
        <taxon>Roseivirgaceae</taxon>
        <taxon>Roseivirga</taxon>
    </lineage>
</organism>
<comment type="caution">
    <text evidence="2">The sequence shown here is derived from an EMBL/GenBank/DDBJ whole genome shotgun (WGS) entry which is preliminary data.</text>
</comment>
<dbReference type="Proteomes" id="UP000075583">
    <property type="component" value="Unassembled WGS sequence"/>
</dbReference>
<evidence type="ECO:0000313" key="2">
    <source>
        <dbReference type="EMBL" id="KYG72156.1"/>
    </source>
</evidence>
<reference evidence="2" key="1">
    <citation type="submission" date="2016-01" db="EMBL/GenBank/DDBJ databases">
        <title>Genome sequencing of Roseivirga ehrenbergii KMM 6017.</title>
        <authorList>
            <person name="Selvaratnam C."/>
            <person name="Thevarajoo S."/>
            <person name="Goh K.M."/>
            <person name="Ee R."/>
            <person name="Chan K.-G."/>
            <person name="Chong C.S."/>
        </authorList>
    </citation>
    <scope>NUCLEOTIDE SEQUENCE [LARGE SCALE GENOMIC DNA]</scope>
    <source>
        <strain evidence="2">KMM 6017</strain>
    </source>
</reference>
<dbReference type="Pfam" id="PF04403">
    <property type="entry name" value="PqiA"/>
    <property type="match status" value="1"/>
</dbReference>
<evidence type="ECO:0000256" key="1">
    <source>
        <dbReference type="SAM" id="Phobius"/>
    </source>
</evidence>
<sequence length="167" mass="18536">MNKRNAVALVLIIVSLVCLYPGLTKPIIQINIGAQLPLIGEFTLFERTQSVVESIQSLFETDNDLVAWLILIFSIIVPITKAVILLAVLAFKKLPGRKALYRFVGLIGKWSMADVFVVGILLAFLATGENESIRAELYEGFNYFLAYCIISILAIQVMDVNTDDLVQ</sequence>
<feature type="transmembrane region" description="Helical" evidence="1">
    <location>
        <begin position="140"/>
        <end position="158"/>
    </location>
</feature>
<keyword evidence="1" id="KW-1133">Transmembrane helix</keyword>
<keyword evidence="1" id="KW-0812">Transmembrane</keyword>
<evidence type="ECO:0008006" key="4">
    <source>
        <dbReference type="Google" id="ProtNLM"/>
    </source>
</evidence>
<dbReference type="STRING" id="279360.MB14_08895"/>
<dbReference type="OrthoDB" id="9800207at2"/>
<keyword evidence="3" id="KW-1185">Reference proteome</keyword>
<feature type="transmembrane region" description="Helical" evidence="1">
    <location>
        <begin position="65"/>
        <end position="91"/>
    </location>
</feature>
<dbReference type="EMBL" id="LQZQ01000049">
    <property type="protein sequence ID" value="KYG72156.1"/>
    <property type="molecule type" value="Genomic_DNA"/>
</dbReference>
<dbReference type="InterPro" id="IPR007498">
    <property type="entry name" value="PqiA-like"/>
</dbReference>
<accession>A0A150X0E9</accession>
<gene>
    <name evidence="2" type="ORF">MB14_08895</name>
</gene>
<keyword evidence="1" id="KW-0472">Membrane</keyword>
<protein>
    <recommendedName>
        <fullName evidence="4">Paraquat-inducible protein A</fullName>
    </recommendedName>
</protein>
<feature type="transmembrane region" description="Helical" evidence="1">
    <location>
        <begin position="103"/>
        <end position="128"/>
    </location>
</feature>
<name>A0A150X0E9_ROSEK</name>